<evidence type="ECO:0000256" key="2">
    <source>
        <dbReference type="ARBA" id="ARBA00023002"/>
    </source>
</evidence>
<dbReference type="InterPro" id="IPR002347">
    <property type="entry name" value="SDR_fam"/>
</dbReference>
<dbReference type="Gene3D" id="3.40.50.720">
    <property type="entry name" value="NAD(P)-binding Rossmann-like Domain"/>
    <property type="match status" value="1"/>
</dbReference>
<sequence>MSIRHIAKYTDLAGKTVFITGGASGIGADIVRAFHGQSASVFFVDLDETAGRELCRALSDETGRAPSFEVCNVADETALQEAIDRAVIESGRLDVVVLNAANDTRQDATTVTGADWNASVAVNLKHQFFGATAAFRHMKDRTGGSIITFGSVAPRVGVKDLAVYSTCKSAVQGMTRSLARDFGPSGVRVNAIIPGAVMTERQRRLWITDEIEQENLDAQCLKRTLVGDDIAQMALFLGSDVSWGCTSQGFIVDAGIVG</sequence>
<evidence type="ECO:0000313" key="3">
    <source>
        <dbReference type="EMBL" id="NMM43677.1"/>
    </source>
</evidence>
<dbReference type="Pfam" id="PF13561">
    <property type="entry name" value="adh_short_C2"/>
    <property type="match status" value="1"/>
</dbReference>
<name>A0A7Y0DXZ8_9PROT</name>
<comment type="caution">
    <text evidence="3">The sequence shown here is derived from an EMBL/GenBank/DDBJ whole genome shotgun (WGS) entry which is preliminary data.</text>
</comment>
<dbReference type="AlphaFoldDB" id="A0A7Y0DXZ8"/>
<dbReference type="PANTHER" id="PTHR43639:SF1">
    <property type="entry name" value="SHORT-CHAIN DEHYDROGENASE_REDUCTASE FAMILY PROTEIN"/>
    <property type="match status" value="1"/>
</dbReference>
<dbReference type="InterPro" id="IPR036291">
    <property type="entry name" value="NAD(P)-bd_dom_sf"/>
</dbReference>
<dbReference type="PRINTS" id="PR00081">
    <property type="entry name" value="GDHRDH"/>
</dbReference>
<evidence type="ECO:0000313" key="4">
    <source>
        <dbReference type="Proteomes" id="UP000539372"/>
    </source>
</evidence>
<organism evidence="3 4">
    <name type="scientific">Pacificispira spongiicola</name>
    <dbReference type="NCBI Taxonomy" id="2729598"/>
    <lineage>
        <taxon>Bacteria</taxon>
        <taxon>Pseudomonadati</taxon>
        <taxon>Pseudomonadota</taxon>
        <taxon>Alphaproteobacteria</taxon>
        <taxon>Rhodospirillales</taxon>
        <taxon>Rhodospirillaceae</taxon>
        <taxon>Pacificispira</taxon>
    </lineage>
</organism>
<dbReference type="PROSITE" id="PS00061">
    <property type="entry name" value="ADH_SHORT"/>
    <property type="match status" value="1"/>
</dbReference>
<accession>A0A7Y0DXZ8</accession>
<keyword evidence="4" id="KW-1185">Reference proteome</keyword>
<gene>
    <name evidence="3" type="ORF">HH303_04250</name>
</gene>
<dbReference type="GO" id="GO:0016491">
    <property type="term" value="F:oxidoreductase activity"/>
    <property type="evidence" value="ECO:0007669"/>
    <property type="project" value="UniProtKB-KW"/>
</dbReference>
<protein>
    <submittedName>
        <fullName evidence="3">SDR family oxidoreductase</fullName>
    </submittedName>
</protein>
<dbReference type="PANTHER" id="PTHR43639">
    <property type="entry name" value="OXIDOREDUCTASE, SHORT-CHAIN DEHYDROGENASE/REDUCTASE FAMILY (AFU_ORTHOLOGUE AFUA_5G02870)"/>
    <property type="match status" value="1"/>
</dbReference>
<comment type="similarity">
    <text evidence="1">Belongs to the short-chain dehydrogenases/reductases (SDR) family.</text>
</comment>
<dbReference type="SUPFAM" id="SSF51735">
    <property type="entry name" value="NAD(P)-binding Rossmann-fold domains"/>
    <property type="match status" value="1"/>
</dbReference>
<dbReference type="InterPro" id="IPR020904">
    <property type="entry name" value="Sc_DH/Rdtase_CS"/>
</dbReference>
<dbReference type="EMBL" id="JABBNT010000001">
    <property type="protein sequence ID" value="NMM43677.1"/>
    <property type="molecule type" value="Genomic_DNA"/>
</dbReference>
<dbReference type="CDD" id="cd05233">
    <property type="entry name" value="SDR_c"/>
    <property type="match status" value="1"/>
</dbReference>
<evidence type="ECO:0000256" key="1">
    <source>
        <dbReference type="ARBA" id="ARBA00006484"/>
    </source>
</evidence>
<dbReference type="PRINTS" id="PR00080">
    <property type="entry name" value="SDRFAMILY"/>
</dbReference>
<dbReference type="Proteomes" id="UP000539372">
    <property type="component" value="Unassembled WGS sequence"/>
</dbReference>
<dbReference type="FunFam" id="3.40.50.720:FF:000084">
    <property type="entry name" value="Short-chain dehydrogenase reductase"/>
    <property type="match status" value="1"/>
</dbReference>
<proteinExistence type="inferred from homology"/>
<reference evidence="3 4" key="1">
    <citation type="submission" date="2020-04" db="EMBL/GenBank/DDBJ databases">
        <title>Rhodospirillaceae bacterium KN72 isolated from deep sea.</title>
        <authorList>
            <person name="Zhang D.-C."/>
        </authorList>
    </citation>
    <scope>NUCLEOTIDE SEQUENCE [LARGE SCALE GENOMIC DNA]</scope>
    <source>
        <strain evidence="3 4">KN72</strain>
    </source>
</reference>
<keyword evidence="2" id="KW-0560">Oxidoreductase</keyword>
<dbReference type="RefSeq" id="WP_169623939.1">
    <property type="nucleotide sequence ID" value="NZ_JABBNT010000001.1"/>
</dbReference>